<protein>
    <submittedName>
        <fullName evidence="1">Ubiquitin-specific protease ubp2</fullName>
        <ecNumber evidence="1">3.4.19.12</ecNumber>
    </submittedName>
</protein>
<name>A0ACB8UWR7_9EURO</name>
<evidence type="ECO:0000313" key="1">
    <source>
        <dbReference type="EMBL" id="KAI2386335.1"/>
    </source>
</evidence>
<proteinExistence type="predicted"/>
<gene>
    <name evidence="1" type="primary">UBP2</name>
    <name evidence="1" type="ORF">LOY88_003657</name>
</gene>
<comment type="caution">
    <text evidence="1">The sequence shown here is derived from an EMBL/GenBank/DDBJ whole genome shotgun (WGS) entry which is preliminary data.</text>
</comment>
<reference evidence="1" key="1">
    <citation type="journal article" date="2022" name="bioRxiv">
        <title>Population genetic analysis of Ophidiomyces ophidiicola, the causative agent of snake fungal disease, indicates recent introductions to the USA.</title>
        <authorList>
            <person name="Ladner J.T."/>
            <person name="Palmer J.M."/>
            <person name="Ettinger C.L."/>
            <person name="Stajich J.E."/>
            <person name="Farrell T.M."/>
            <person name="Glorioso B.M."/>
            <person name="Lawson B."/>
            <person name="Price S.J."/>
            <person name="Stengle A.G."/>
            <person name="Grear D.A."/>
            <person name="Lorch J.M."/>
        </authorList>
    </citation>
    <scope>NUCLEOTIDE SEQUENCE</scope>
    <source>
        <strain evidence="1">NWHC 24266-5</strain>
    </source>
</reference>
<dbReference type="EMBL" id="JALBCA010000049">
    <property type="protein sequence ID" value="KAI2386335.1"/>
    <property type="molecule type" value="Genomic_DNA"/>
</dbReference>
<keyword evidence="1" id="KW-0645">Protease</keyword>
<sequence length="1319" mass="149423">MSPPPYRPGKTSPRLIQDLLSFDPTHLLHQELNSLTGVPLVWENCIKTPAGNHCSHRYIKKPNQTHLPPDDSNQGNKFIYRVSAICMHCRYHLDLVIIFSSLGSLNPGHLHHWVYDPEAKAPNNTDDRLRLPDQESQNYPFFCSYHGCKTVISVSFVSPYLSPAWVSLLSDEHAVKRRMDEALIQCPDRLEGVGYPLPITSLATLKAYIDIALHEPDRNRPVGFGNKRFITAFGYKGLPCKELLGFIGFKLEDDENRWSPPIPEPTSTLPYFDHEHVFLDDISMELLVLMKQRPKHEKDSYLMELAVESASPQFGYLLGSRNYERVRTFPIGQNEENQSYYQDLGVMEDMSNDLLIEAYEQQIKSDPSRASHYFKCLRHIGLWRGEGGAAIDDFIQVQYVNGKYGDDEIEDAYRFFQLDMKDTSLSEDTIIGSFCSRLEDSPDDGNARRYLRYIGYHRDSAGIKDVAENYPNDAERALVYLGVAETVADDVVASAYLIKIDDDPGSKVSAARAVTLIADQRKSEVLRSFINPNEAAMSVDEAYRTFQISDRNVEADSIIAAFHVFASEDPDRLETYRAALKVLANATNSAQLKSAVGEDPIPEGFDPQEWPVGLKNIGNTCYLNSLLQFYFTVGPFRNMVLHFEEQKMELDDESLSRKKVGSRFVSRSEIERAQKFVRQLRCLFEEMITSPARSIRPEQELARLTLLSSSSEAEILRQSQDESNLPVYGPSLPSEIGLDDSTGSAAGGHLAKGIRSNNNKISPDPPSSSNYAATEISEQESSGLSEPPSDFEPKDAETQITPTSKGSPDGKINPPNRPPPVPPRPAKNKMKMELEMGAQQDVTEVINNVLFQAQCAIKANSYDADGGQLDIVTELFYGKTKSYITTPGNVRCKEEMWSDIKIDIPRDSDDMYMALDSAFDMQRVHVDGAEAEQHGTISIAPPVLQIQIQRVQFDQVAMKLFKSNNHLQLEPIIYLDRYMDTMEGDFIQNTRRQRWRLKGELRQLQERRHLLVDEADKSLPSLFNALSTKLRDLQELQNPSDDANNNDDDDSIQFDETTINFLDRLETVARAEIQSMSFLSFASYITVRSISFVYLDTLTPRYKEIDHRIGEITEILKNQFSEHKTIAYHLYAVFIHRGSESSGHYWIYIFDFAKGMWREYNDEMVREVEHLSTIFASQTSQQSASPYFLVYVHNMLKERIAQPVCRNVTSSPVSSPVTDEPSASPDLPVDEEEEVRSSARPIIRQPVPIAPAPARHEAPHQDVEMHDAPQISSHTEASQGRKSTHSIMISQGQHHIPSYEPPARCSWTKDFTDILDVEW</sequence>
<organism evidence="1">
    <name type="scientific">Ophidiomyces ophidiicola</name>
    <dbReference type="NCBI Taxonomy" id="1387563"/>
    <lineage>
        <taxon>Eukaryota</taxon>
        <taxon>Fungi</taxon>
        <taxon>Dikarya</taxon>
        <taxon>Ascomycota</taxon>
        <taxon>Pezizomycotina</taxon>
        <taxon>Eurotiomycetes</taxon>
        <taxon>Eurotiomycetidae</taxon>
        <taxon>Onygenales</taxon>
        <taxon>Onygenaceae</taxon>
        <taxon>Ophidiomyces</taxon>
    </lineage>
</organism>
<keyword evidence="1" id="KW-0378">Hydrolase</keyword>
<dbReference type="EC" id="3.4.19.12" evidence="1"/>
<accession>A0ACB8UWR7</accession>